<dbReference type="PANTHER" id="PTHR11545">
    <property type="entry name" value="RIBOSOMAL PROTEIN L13"/>
    <property type="match status" value="1"/>
</dbReference>
<evidence type="ECO:0000256" key="7">
    <source>
        <dbReference type="RuleBase" id="RU003877"/>
    </source>
</evidence>
<dbReference type="GO" id="GO:0006412">
    <property type="term" value="P:translation"/>
    <property type="evidence" value="ECO:0007669"/>
    <property type="project" value="UniProtKB-UniRule"/>
</dbReference>
<proteinExistence type="inferred from homology"/>
<sequence length="145" mass="16735">MKTEFPNIANSDKNWWLIDASGQTLGRLATRIAMILRGKHKPSFCPNFDNGDYVVLINASKIVVTGNKENDKMYYRHSQYPGNLKSFNFKKLRAQKPEFIIFHAVKGMLPKGSLGRTMLRKLKIYKDDNYKEKAQKPVLLNLKTK</sequence>
<dbReference type="GO" id="GO:0005840">
    <property type="term" value="C:ribosome"/>
    <property type="evidence" value="ECO:0007669"/>
    <property type="project" value="UniProtKB-KW"/>
</dbReference>
<organism evidence="9">
    <name type="scientific">Thermodesulfobium narugense</name>
    <dbReference type="NCBI Taxonomy" id="184064"/>
    <lineage>
        <taxon>Bacteria</taxon>
        <taxon>Pseudomonadati</taxon>
        <taxon>Thermodesulfobiota</taxon>
        <taxon>Thermodesulfobiia</taxon>
        <taxon>Thermodesulfobiales</taxon>
        <taxon>Thermodesulfobiaceae</taxon>
        <taxon>Thermodesulfobium</taxon>
    </lineage>
</organism>
<comment type="subunit">
    <text evidence="2 6">Part of the 50S ribosomal subunit.</text>
</comment>
<evidence type="ECO:0000256" key="5">
    <source>
        <dbReference type="ARBA" id="ARBA00035201"/>
    </source>
</evidence>
<evidence type="ECO:0000256" key="6">
    <source>
        <dbReference type="HAMAP-Rule" id="MF_01366"/>
    </source>
</evidence>
<dbReference type="Gene3D" id="3.90.1180.10">
    <property type="entry name" value="Ribosomal protein L13"/>
    <property type="match status" value="1"/>
</dbReference>
<dbReference type="PROSITE" id="PS00783">
    <property type="entry name" value="RIBOSOMAL_L13"/>
    <property type="match status" value="1"/>
</dbReference>
<comment type="caution">
    <text evidence="9">The sequence shown here is derived from an EMBL/GenBank/DDBJ whole genome shotgun (WGS) entry which is preliminary data.</text>
</comment>
<name>A0A7C5KHM4_9BACT</name>
<evidence type="ECO:0000256" key="1">
    <source>
        <dbReference type="ARBA" id="ARBA00006227"/>
    </source>
</evidence>
<comment type="similarity">
    <text evidence="1 6 7">Belongs to the universal ribosomal protein uL13 family.</text>
</comment>
<dbReference type="GO" id="GO:0017148">
    <property type="term" value="P:negative regulation of translation"/>
    <property type="evidence" value="ECO:0007669"/>
    <property type="project" value="TreeGrafter"/>
</dbReference>
<evidence type="ECO:0000256" key="3">
    <source>
        <dbReference type="ARBA" id="ARBA00022980"/>
    </source>
</evidence>
<evidence type="ECO:0000256" key="4">
    <source>
        <dbReference type="ARBA" id="ARBA00023274"/>
    </source>
</evidence>
<dbReference type="InterPro" id="IPR023563">
    <property type="entry name" value="Ribosomal_uL13_CS"/>
</dbReference>
<dbReference type="EMBL" id="DRUY01000182">
    <property type="protein sequence ID" value="HHI65975.1"/>
    <property type="molecule type" value="Genomic_DNA"/>
</dbReference>
<keyword evidence="3 6" id="KW-0689">Ribosomal protein</keyword>
<dbReference type="GO" id="GO:0003729">
    <property type="term" value="F:mRNA binding"/>
    <property type="evidence" value="ECO:0007669"/>
    <property type="project" value="TreeGrafter"/>
</dbReference>
<evidence type="ECO:0000256" key="8">
    <source>
        <dbReference type="RuleBase" id="RU003878"/>
    </source>
</evidence>
<gene>
    <name evidence="6 8" type="primary">rplM</name>
    <name evidence="9" type="ORF">ENL70_05455</name>
</gene>
<protein>
    <recommendedName>
        <fullName evidence="5 6">Large ribosomal subunit protein uL13</fullName>
    </recommendedName>
</protein>
<dbReference type="NCBIfam" id="TIGR01066">
    <property type="entry name" value="rplM_bact"/>
    <property type="match status" value="1"/>
</dbReference>
<comment type="function">
    <text evidence="6 8">This protein is one of the early assembly proteins of the 50S ribosomal subunit, although it is not seen to bind rRNA by itself. It is important during the early stages of 50S assembly.</text>
</comment>
<dbReference type="PIRSF" id="PIRSF002181">
    <property type="entry name" value="Ribosomal_L13"/>
    <property type="match status" value="1"/>
</dbReference>
<dbReference type="HAMAP" id="MF_01366">
    <property type="entry name" value="Ribosomal_uL13"/>
    <property type="match status" value="1"/>
</dbReference>
<dbReference type="AlphaFoldDB" id="A0A7C5KHM4"/>
<dbReference type="FunFam" id="3.90.1180.10:FF:000001">
    <property type="entry name" value="50S ribosomal protein L13"/>
    <property type="match status" value="1"/>
</dbReference>
<dbReference type="InterPro" id="IPR005822">
    <property type="entry name" value="Ribosomal_uL13"/>
</dbReference>
<dbReference type="InterPro" id="IPR036899">
    <property type="entry name" value="Ribosomal_uL13_sf"/>
</dbReference>
<reference evidence="9" key="1">
    <citation type="journal article" date="2020" name="mSystems">
        <title>Genome- and Community-Level Interaction Insights into Carbon Utilization and Element Cycling Functions of Hydrothermarchaeota in Hydrothermal Sediment.</title>
        <authorList>
            <person name="Zhou Z."/>
            <person name="Liu Y."/>
            <person name="Xu W."/>
            <person name="Pan J."/>
            <person name="Luo Z.H."/>
            <person name="Li M."/>
        </authorList>
    </citation>
    <scope>NUCLEOTIDE SEQUENCE [LARGE SCALE GENOMIC DNA]</scope>
    <source>
        <strain evidence="9">SpSt-1019</strain>
    </source>
</reference>
<evidence type="ECO:0000313" key="9">
    <source>
        <dbReference type="EMBL" id="HHI65975.1"/>
    </source>
</evidence>
<dbReference type="Pfam" id="PF00572">
    <property type="entry name" value="Ribosomal_L13"/>
    <property type="match status" value="1"/>
</dbReference>
<dbReference type="InterPro" id="IPR005823">
    <property type="entry name" value="Ribosomal_uL13_bac-type"/>
</dbReference>
<dbReference type="CDD" id="cd00392">
    <property type="entry name" value="Ribosomal_L13"/>
    <property type="match status" value="1"/>
</dbReference>
<keyword evidence="4 6" id="KW-0687">Ribonucleoprotein</keyword>
<accession>A0A7C5KHM4</accession>
<evidence type="ECO:0000256" key="2">
    <source>
        <dbReference type="ARBA" id="ARBA00011838"/>
    </source>
</evidence>
<dbReference type="SUPFAM" id="SSF52161">
    <property type="entry name" value="Ribosomal protein L13"/>
    <property type="match status" value="1"/>
</dbReference>
<dbReference type="GO" id="GO:0003735">
    <property type="term" value="F:structural constituent of ribosome"/>
    <property type="evidence" value="ECO:0007669"/>
    <property type="project" value="InterPro"/>
</dbReference>
<dbReference type="PANTHER" id="PTHR11545:SF2">
    <property type="entry name" value="LARGE RIBOSOMAL SUBUNIT PROTEIN UL13M"/>
    <property type="match status" value="1"/>
</dbReference>
<dbReference type="GO" id="GO:1990904">
    <property type="term" value="C:ribonucleoprotein complex"/>
    <property type="evidence" value="ECO:0007669"/>
    <property type="project" value="UniProtKB-KW"/>
</dbReference>